<accession>A0A6A4R956</accession>
<evidence type="ECO:0000259" key="1">
    <source>
        <dbReference type="Pfam" id="PF22818"/>
    </source>
</evidence>
<gene>
    <name evidence="2" type="ORF">GP644_24300</name>
</gene>
<dbReference type="PIRSF" id="PIRSF030962">
    <property type="entry name" value="Dehydrase_ECs4332_prd"/>
    <property type="match status" value="1"/>
</dbReference>
<dbReference type="Gene3D" id="3.10.129.10">
    <property type="entry name" value="Hotdog Thioesterase"/>
    <property type="match status" value="1"/>
</dbReference>
<proteinExistence type="predicted"/>
<evidence type="ECO:0000313" key="3">
    <source>
        <dbReference type="Proteomes" id="UP000441586"/>
    </source>
</evidence>
<reference evidence="2 3" key="1">
    <citation type="submission" date="2019-12" db="EMBL/GenBank/DDBJ databases">
        <authorList>
            <person name="Zhang Y.-J."/>
        </authorList>
    </citation>
    <scope>NUCLEOTIDE SEQUENCE [LARGE SCALE GENOMIC DNA]</scope>
    <source>
        <strain evidence="2 3">H18S-6</strain>
    </source>
</reference>
<dbReference type="SUPFAM" id="SSF54637">
    <property type="entry name" value="Thioesterase/thiol ester dehydrase-isomerase"/>
    <property type="match status" value="1"/>
</dbReference>
<feature type="domain" description="ApeI dehydratase-like" evidence="1">
    <location>
        <begin position="5"/>
        <end position="94"/>
    </location>
</feature>
<protein>
    <recommendedName>
        <fullName evidence="1">ApeI dehydratase-like domain-containing protein</fullName>
    </recommendedName>
</protein>
<organism evidence="2 3">
    <name type="scientific">Parasedimentitalea maritima</name>
    <dbReference type="NCBI Taxonomy" id="2578117"/>
    <lineage>
        <taxon>Bacteria</taxon>
        <taxon>Pseudomonadati</taxon>
        <taxon>Pseudomonadota</taxon>
        <taxon>Alphaproteobacteria</taxon>
        <taxon>Rhodobacterales</taxon>
        <taxon>Paracoccaceae</taxon>
        <taxon>Parasedimentitalea</taxon>
    </lineage>
</organism>
<evidence type="ECO:0000313" key="2">
    <source>
        <dbReference type="EMBL" id="KAE9622399.1"/>
    </source>
</evidence>
<dbReference type="Pfam" id="PF22818">
    <property type="entry name" value="ApeI-like"/>
    <property type="match status" value="1"/>
</dbReference>
<name>A0A6A4R956_9RHOB</name>
<dbReference type="InterPro" id="IPR054545">
    <property type="entry name" value="ApeI-like"/>
</dbReference>
<dbReference type="InterPro" id="IPR016962">
    <property type="entry name" value="Dehydrase_ECs4332_prd"/>
</dbReference>
<sequence>MDVDDEQRITLEVPERLRYLEGHFEGFALVPGVVLVQWAIHHARERFPALCAFRGVDRLKFQKVLRPGQRLTLTLKRRTDGIAFSFDSPKGRHAGGRVRLEARHD</sequence>
<dbReference type="EMBL" id="WSFO01000211">
    <property type="protein sequence ID" value="KAE9622399.1"/>
    <property type="molecule type" value="Genomic_DNA"/>
</dbReference>
<dbReference type="InterPro" id="IPR029069">
    <property type="entry name" value="HotDog_dom_sf"/>
</dbReference>
<dbReference type="AlphaFoldDB" id="A0A6A4R956"/>
<comment type="caution">
    <text evidence="2">The sequence shown here is derived from an EMBL/GenBank/DDBJ whole genome shotgun (WGS) entry which is preliminary data.</text>
</comment>
<dbReference type="Proteomes" id="UP000441586">
    <property type="component" value="Unassembled WGS sequence"/>
</dbReference>